<name>A0ABR1JJ89_9AGAR</name>
<feature type="transmembrane region" description="Helical" evidence="1">
    <location>
        <begin position="137"/>
        <end position="164"/>
    </location>
</feature>
<feature type="transmembrane region" description="Helical" evidence="1">
    <location>
        <begin position="12"/>
        <end position="35"/>
    </location>
</feature>
<sequence length="364" mass="40823">MRTIPPSVVLFLAGMIQFLLYGAYAILFAICIVSLKKARDENHANGSRLIKRTQIMIMTLLFILASLGLAFSTTQICLQLFLLQPDFITDTNEMNLIRYRIGIFNTLVYILELLANVIIEMILIYRCYLLWNFRFSIVVAPIILSLTETALILASLILVSKWQFHDQEYIFSFSSPESQPATNLLISFFVVCMVTNIILTSLIGGRIWQLSRGARRFLGEEFTQKYRRIIAIIAESGALYPAFLIIYLALILKKQGIGAQILFPSTIQVMCIAPTLIIVRVGLGISVEIRENSINSSLPGEHRLQFLASPHGHEVTSLDENHLARTASTKQSNPIETLYESQDVVDTASRSVKSADFHSIGSKA</sequence>
<feature type="transmembrane region" description="Helical" evidence="1">
    <location>
        <begin position="102"/>
        <end position="125"/>
    </location>
</feature>
<feature type="transmembrane region" description="Helical" evidence="1">
    <location>
        <begin position="229"/>
        <end position="249"/>
    </location>
</feature>
<evidence type="ECO:0008006" key="4">
    <source>
        <dbReference type="Google" id="ProtNLM"/>
    </source>
</evidence>
<keyword evidence="3" id="KW-1185">Reference proteome</keyword>
<keyword evidence="1" id="KW-1133">Transmembrane helix</keyword>
<reference evidence="2 3" key="1">
    <citation type="submission" date="2024-01" db="EMBL/GenBank/DDBJ databases">
        <title>A draft genome for the cacao thread blight pathogen Marasmiellus scandens.</title>
        <authorList>
            <person name="Baruah I.K."/>
            <person name="Leung J."/>
            <person name="Bukari Y."/>
            <person name="Amoako-Attah I."/>
            <person name="Meinhardt L.W."/>
            <person name="Bailey B.A."/>
            <person name="Cohen S.P."/>
        </authorList>
    </citation>
    <scope>NUCLEOTIDE SEQUENCE [LARGE SCALE GENOMIC DNA]</scope>
    <source>
        <strain evidence="2 3">GH-19</strain>
    </source>
</reference>
<keyword evidence="1" id="KW-0472">Membrane</keyword>
<feature type="transmembrane region" description="Helical" evidence="1">
    <location>
        <begin position="55"/>
        <end position="82"/>
    </location>
</feature>
<gene>
    <name evidence="2" type="ORF">VKT23_007763</name>
</gene>
<accession>A0ABR1JJ89</accession>
<evidence type="ECO:0000313" key="3">
    <source>
        <dbReference type="Proteomes" id="UP001498398"/>
    </source>
</evidence>
<dbReference type="Proteomes" id="UP001498398">
    <property type="component" value="Unassembled WGS sequence"/>
</dbReference>
<proteinExistence type="predicted"/>
<comment type="caution">
    <text evidence="2">The sequence shown here is derived from an EMBL/GenBank/DDBJ whole genome shotgun (WGS) entry which is preliminary data.</text>
</comment>
<organism evidence="2 3">
    <name type="scientific">Marasmiellus scandens</name>
    <dbReference type="NCBI Taxonomy" id="2682957"/>
    <lineage>
        <taxon>Eukaryota</taxon>
        <taxon>Fungi</taxon>
        <taxon>Dikarya</taxon>
        <taxon>Basidiomycota</taxon>
        <taxon>Agaricomycotina</taxon>
        <taxon>Agaricomycetes</taxon>
        <taxon>Agaricomycetidae</taxon>
        <taxon>Agaricales</taxon>
        <taxon>Marasmiineae</taxon>
        <taxon>Omphalotaceae</taxon>
        <taxon>Marasmiellus</taxon>
    </lineage>
</organism>
<keyword evidence="1" id="KW-0812">Transmembrane</keyword>
<protein>
    <recommendedName>
        <fullName evidence="4">G protein-coupled receptor</fullName>
    </recommendedName>
</protein>
<evidence type="ECO:0000256" key="1">
    <source>
        <dbReference type="SAM" id="Phobius"/>
    </source>
</evidence>
<feature type="transmembrane region" description="Helical" evidence="1">
    <location>
        <begin position="261"/>
        <end position="283"/>
    </location>
</feature>
<feature type="transmembrane region" description="Helical" evidence="1">
    <location>
        <begin position="184"/>
        <end position="208"/>
    </location>
</feature>
<dbReference type="EMBL" id="JBANRG010000011">
    <property type="protein sequence ID" value="KAK7462161.1"/>
    <property type="molecule type" value="Genomic_DNA"/>
</dbReference>
<evidence type="ECO:0000313" key="2">
    <source>
        <dbReference type="EMBL" id="KAK7462161.1"/>
    </source>
</evidence>